<dbReference type="Proteomes" id="UP000054538">
    <property type="component" value="Unassembled WGS sequence"/>
</dbReference>
<protein>
    <submittedName>
        <fullName evidence="4">Unplaced genomic scaffold scaffold_4216, whole genome shotgun sequence</fullName>
    </submittedName>
</protein>
<dbReference type="InterPro" id="IPR036047">
    <property type="entry name" value="F-box-like_dom_sf"/>
</dbReference>
<keyword evidence="1" id="KW-0677">Repeat</keyword>
<dbReference type="SUPFAM" id="SSF48452">
    <property type="entry name" value="TPR-like"/>
    <property type="match status" value="1"/>
</dbReference>
<dbReference type="SUPFAM" id="SSF52047">
    <property type="entry name" value="RNI-like"/>
    <property type="match status" value="1"/>
</dbReference>
<dbReference type="Gene3D" id="1.25.40.10">
    <property type="entry name" value="Tetratricopeptide repeat domain"/>
    <property type="match status" value="1"/>
</dbReference>
<dbReference type="SUPFAM" id="SSF81383">
    <property type="entry name" value="F-box domain"/>
    <property type="match status" value="1"/>
</dbReference>
<evidence type="ECO:0000259" key="3">
    <source>
        <dbReference type="PROSITE" id="PS50181"/>
    </source>
</evidence>
<reference evidence="4 5" key="1">
    <citation type="submission" date="2014-04" db="EMBL/GenBank/DDBJ databases">
        <authorList>
            <consortium name="DOE Joint Genome Institute"/>
            <person name="Kuo A."/>
            <person name="Kohler A."/>
            <person name="Jargeat P."/>
            <person name="Nagy L.G."/>
            <person name="Floudas D."/>
            <person name="Copeland A."/>
            <person name="Barry K.W."/>
            <person name="Cichocki N."/>
            <person name="Veneault-Fourrey C."/>
            <person name="LaButti K."/>
            <person name="Lindquist E.A."/>
            <person name="Lipzen A."/>
            <person name="Lundell T."/>
            <person name="Morin E."/>
            <person name="Murat C."/>
            <person name="Sun H."/>
            <person name="Tunlid A."/>
            <person name="Henrissat B."/>
            <person name="Grigoriev I.V."/>
            <person name="Hibbett D.S."/>
            <person name="Martin F."/>
            <person name="Nordberg H.P."/>
            <person name="Cantor M.N."/>
            <person name="Hua S.X."/>
        </authorList>
    </citation>
    <scope>NUCLEOTIDE SEQUENCE [LARGE SCALE GENOMIC DNA]</scope>
    <source>
        <strain evidence="4 5">Ve08.2h10</strain>
    </source>
</reference>
<dbReference type="InParanoid" id="A0A0D0DAJ4"/>
<evidence type="ECO:0000313" key="4">
    <source>
        <dbReference type="EMBL" id="KIK74245.1"/>
    </source>
</evidence>
<dbReference type="SMART" id="SM00028">
    <property type="entry name" value="TPR"/>
    <property type="match status" value="2"/>
</dbReference>
<dbReference type="PANTHER" id="PTHR22904">
    <property type="entry name" value="TPR REPEAT CONTAINING PROTEIN"/>
    <property type="match status" value="1"/>
</dbReference>
<evidence type="ECO:0000256" key="1">
    <source>
        <dbReference type="ARBA" id="ARBA00022737"/>
    </source>
</evidence>
<dbReference type="InterPro" id="IPR032675">
    <property type="entry name" value="LRR_dom_sf"/>
</dbReference>
<dbReference type="GO" id="GO:0051879">
    <property type="term" value="F:Hsp90 protein binding"/>
    <property type="evidence" value="ECO:0007669"/>
    <property type="project" value="TreeGrafter"/>
</dbReference>
<dbReference type="HOGENOM" id="CLU_511015_0_0_1"/>
<dbReference type="InterPro" id="IPR001810">
    <property type="entry name" value="F-box_dom"/>
</dbReference>
<keyword evidence="5" id="KW-1185">Reference proteome</keyword>
<reference evidence="5" key="2">
    <citation type="submission" date="2015-01" db="EMBL/GenBank/DDBJ databases">
        <title>Evolutionary Origins and Diversification of the Mycorrhizal Mutualists.</title>
        <authorList>
            <consortium name="DOE Joint Genome Institute"/>
            <consortium name="Mycorrhizal Genomics Consortium"/>
            <person name="Kohler A."/>
            <person name="Kuo A."/>
            <person name="Nagy L.G."/>
            <person name="Floudas D."/>
            <person name="Copeland A."/>
            <person name="Barry K.W."/>
            <person name="Cichocki N."/>
            <person name="Veneault-Fourrey C."/>
            <person name="LaButti K."/>
            <person name="Lindquist E.A."/>
            <person name="Lipzen A."/>
            <person name="Lundell T."/>
            <person name="Morin E."/>
            <person name="Murat C."/>
            <person name="Riley R."/>
            <person name="Ohm R."/>
            <person name="Sun H."/>
            <person name="Tunlid A."/>
            <person name="Henrissat B."/>
            <person name="Grigoriev I.V."/>
            <person name="Hibbett D.S."/>
            <person name="Martin F."/>
        </authorList>
    </citation>
    <scope>NUCLEOTIDE SEQUENCE [LARGE SCALE GENOMIC DNA]</scope>
    <source>
        <strain evidence="5">Ve08.2h10</strain>
    </source>
</reference>
<dbReference type="STRING" id="930991.A0A0D0DAJ4"/>
<dbReference type="OrthoDB" id="2423701at2759"/>
<dbReference type="EMBL" id="KN829038">
    <property type="protein sequence ID" value="KIK74245.1"/>
    <property type="molecule type" value="Genomic_DNA"/>
</dbReference>
<dbReference type="Gene3D" id="1.20.1280.50">
    <property type="match status" value="1"/>
</dbReference>
<organism evidence="4 5">
    <name type="scientific">Paxillus rubicundulus Ve08.2h10</name>
    <dbReference type="NCBI Taxonomy" id="930991"/>
    <lineage>
        <taxon>Eukaryota</taxon>
        <taxon>Fungi</taxon>
        <taxon>Dikarya</taxon>
        <taxon>Basidiomycota</taxon>
        <taxon>Agaricomycotina</taxon>
        <taxon>Agaricomycetes</taxon>
        <taxon>Agaricomycetidae</taxon>
        <taxon>Boletales</taxon>
        <taxon>Paxilineae</taxon>
        <taxon>Paxillaceae</taxon>
        <taxon>Paxillus</taxon>
    </lineage>
</organism>
<dbReference type="AlphaFoldDB" id="A0A0D0DAJ4"/>
<dbReference type="Pfam" id="PF12937">
    <property type="entry name" value="F-box-like"/>
    <property type="match status" value="1"/>
</dbReference>
<proteinExistence type="predicted"/>
<gene>
    <name evidence="4" type="ORF">PAXRUDRAFT_836024</name>
</gene>
<dbReference type="PANTHER" id="PTHR22904:SF523">
    <property type="entry name" value="STRESS-INDUCED-PHOSPHOPROTEIN 1"/>
    <property type="match status" value="1"/>
</dbReference>
<dbReference type="InterPro" id="IPR011990">
    <property type="entry name" value="TPR-like_helical_dom_sf"/>
</dbReference>
<dbReference type="PROSITE" id="PS50181">
    <property type="entry name" value="FBOX"/>
    <property type="match status" value="1"/>
</dbReference>
<dbReference type="InterPro" id="IPR019734">
    <property type="entry name" value="TPR_rpt"/>
</dbReference>
<feature type="domain" description="F-box" evidence="3">
    <location>
        <begin position="138"/>
        <end position="188"/>
    </location>
</feature>
<accession>A0A0D0DAJ4</accession>
<name>A0A0D0DAJ4_9AGAM</name>
<dbReference type="Gene3D" id="3.80.10.10">
    <property type="entry name" value="Ribonuclease Inhibitor"/>
    <property type="match status" value="1"/>
</dbReference>
<evidence type="ECO:0000313" key="5">
    <source>
        <dbReference type="Proteomes" id="UP000054538"/>
    </source>
</evidence>
<keyword evidence="2" id="KW-0802">TPR repeat</keyword>
<sequence>MAWKESFEKGVTYFKYGNLVEALAHMNQAVELRNDNFTIYDSRAAVHEKLGNHKAALLDSKRVIELGPDRWQGYARSARLFTVLKKYSSSIKMADLALNRLRPDDAQRRTPLVELREQAITAQAAAEKRRLSHISKTSYLLGKLPVEILVQIFDILVSDDSTLVVRLSHICGHWRRIVFDSPSLWRTLVLSNKHPLRKVKVWKQGAKNRIASLSLSVPPLDAPSVLSELEDLSWEHLLSLRTSGKAFFDLHEMLSDISMLHVLSNLCELSLYDCASPDQLQCFLSGPDWKLRSLHLDGVIYISDKWWQHIHQLTELHICFLLASFSMRPLEANPSLERFVLDLSQPMYINENYNGTTPIPMNKLRSIELRNIANPFSLLRAITAPSITSFHLFNARSGVEEALLHITGPSLAELCVGNCGLDQGIMITVLSRAPNLENLQINSIHGVANEVLQFLARNNPSPDLPHGPSPGLPCPALKRVDVSRCSDLSTSSTYAFVKSRLQCGSEQSGSTETCSILESLKVDGCPDIDPDLLPWFRSKVTRFSCVYMTKKDLKRGR</sequence>
<evidence type="ECO:0000256" key="2">
    <source>
        <dbReference type="ARBA" id="ARBA00022803"/>
    </source>
</evidence>